<evidence type="ECO:0000256" key="1">
    <source>
        <dbReference type="SAM" id="MobiDB-lite"/>
    </source>
</evidence>
<organism evidence="2 3">
    <name type="scientific">Mesorhizobium metallidurans STM 2683</name>
    <dbReference type="NCBI Taxonomy" id="1297569"/>
    <lineage>
        <taxon>Bacteria</taxon>
        <taxon>Pseudomonadati</taxon>
        <taxon>Pseudomonadota</taxon>
        <taxon>Alphaproteobacteria</taxon>
        <taxon>Hyphomicrobiales</taxon>
        <taxon>Phyllobacteriaceae</taxon>
        <taxon>Mesorhizobium</taxon>
    </lineage>
</organism>
<dbReference type="AlphaFoldDB" id="M5EN23"/>
<feature type="region of interest" description="Disordered" evidence="1">
    <location>
        <begin position="1"/>
        <end position="23"/>
    </location>
</feature>
<gene>
    <name evidence="2" type="ORF">MESS2_1650015</name>
</gene>
<dbReference type="Proteomes" id="UP000012062">
    <property type="component" value="Unassembled WGS sequence"/>
</dbReference>
<dbReference type="EMBL" id="CAUM01000074">
    <property type="protein sequence ID" value="CCV05732.1"/>
    <property type="molecule type" value="Genomic_DNA"/>
</dbReference>
<protein>
    <submittedName>
        <fullName evidence="2">Uncharacterized protein</fullName>
    </submittedName>
</protein>
<keyword evidence="3" id="KW-1185">Reference proteome</keyword>
<sequence>MDASPSDMNLDHPIAGTRKIEHF</sequence>
<evidence type="ECO:0000313" key="3">
    <source>
        <dbReference type="Proteomes" id="UP000012062"/>
    </source>
</evidence>
<name>M5EN23_9HYPH</name>
<evidence type="ECO:0000313" key="2">
    <source>
        <dbReference type="EMBL" id="CCV05732.1"/>
    </source>
</evidence>
<proteinExistence type="predicted"/>
<reference evidence="2 3" key="1">
    <citation type="submission" date="2013-02" db="EMBL/GenBank/DDBJ databases">
        <authorList>
            <person name="Genoscope - CEA"/>
        </authorList>
    </citation>
    <scope>NUCLEOTIDE SEQUENCE [LARGE SCALE GENOMIC DNA]</scope>
    <source>
        <strain evidence="2 3">STM 2683</strain>
    </source>
</reference>
<accession>M5EN23</accession>
<comment type="caution">
    <text evidence="2">The sequence shown here is derived from an EMBL/GenBank/DDBJ whole genome shotgun (WGS) entry which is preliminary data.</text>
</comment>